<evidence type="ECO:0000313" key="2">
    <source>
        <dbReference type="EMBL" id="ALW85324.1"/>
    </source>
</evidence>
<sequence>MQITLNLPPDFFQHISVELLEAMRRSQAQLAPPAAPSELLTTQMVAARLRRCTKTVNRYIRSGKLHAANYGSPAKADYRVSEKDFHDFYAMNCR</sequence>
<dbReference type="InterPro" id="IPR041657">
    <property type="entry name" value="HTH_17"/>
</dbReference>
<dbReference type="EMBL" id="CP013909">
    <property type="protein sequence ID" value="ALW85324.1"/>
    <property type="molecule type" value="Genomic_DNA"/>
</dbReference>
<feature type="domain" description="Helix-turn-helix" evidence="1">
    <location>
        <begin position="39"/>
        <end position="90"/>
    </location>
</feature>
<accession>A0A0U4AAX0</accession>
<dbReference type="RefSeq" id="WP_068192370.1">
    <property type="nucleotide sequence ID" value="NZ_CP013909.1"/>
</dbReference>
<organism evidence="2 3">
    <name type="scientific">Hymenobacter sedentarius</name>
    <dbReference type="NCBI Taxonomy" id="1411621"/>
    <lineage>
        <taxon>Bacteria</taxon>
        <taxon>Pseudomonadati</taxon>
        <taxon>Bacteroidota</taxon>
        <taxon>Cytophagia</taxon>
        <taxon>Cytophagales</taxon>
        <taxon>Hymenobacteraceae</taxon>
        <taxon>Hymenobacter</taxon>
    </lineage>
</organism>
<name>A0A0U4AAX0_9BACT</name>
<protein>
    <recommendedName>
        <fullName evidence="1">Helix-turn-helix domain-containing protein</fullName>
    </recommendedName>
</protein>
<reference evidence="2 3" key="1">
    <citation type="submission" date="2015-12" db="EMBL/GenBank/DDBJ databases">
        <authorList>
            <person name="Shamseldin A."/>
            <person name="Moawad H."/>
            <person name="Abd El-Rahim W.M."/>
            <person name="Sadowsky M.J."/>
        </authorList>
    </citation>
    <scope>NUCLEOTIDE SEQUENCE [LARGE SCALE GENOMIC DNA]</scope>
    <source>
        <strain evidence="2 3">DG5B</strain>
    </source>
</reference>
<dbReference type="Pfam" id="PF12728">
    <property type="entry name" value="HTH_17"/>
    <property type="match status" value="1"/>
</dbReference>
<proteinExistence type="predicted"/>
<dbReference type="KEGG" id="hyg:AUC43_09580"/>
<evidence type="ECO:0000313" key="3">
    <source>
        <dbReference type="Proteomes" id="UP000059542"/>
    </source>
</evidence>
<keyword evidence="3" id="KW-1185">Reference proteome</keyword>
<evidence type="ECO:0000259" key="1">
    <source>
        <dbReference type="Pfam" id="PF12728"/>
    </source>
</evidence>
<dbReference type="AlphaFoldDB" id="A0A0U4AAX0"/>
<gene>
    <name evidence="2" type="ORF">AUC43_09580</name>
</gene>
<dbReference type="OrthoDB" id="9805928at2"/>
<dbReference type="Proteomes" id="UP000059542">
    <property type="component" value="Chromosome"/>
</dbReference>